<gene>
    <name evidence="3" type="primary">mshA_98</name>
    <name evidence="3" type="ORF">SDC9_124117</name>
</gene>
<evidence type="ECO:0000256" key="1">
    <source>
        <dbReference type="ARBA" id="ARBA00022679"/>
    </source>
</evidence>
<feature type="domain" description="Glycosyl transferase family 1" evidence="2">
    <location>
        <begin position="1"/>
        <end position="95"/>
    </location>
</feature>
<organism evidence="3">
    <name type="scientific">bioreactor metagenome</name>
    <dbReference type="NCBI Taxonomy" id="1076179"/>
    <lineage>
        <taxon>unclassified sequences</taxon>
        <taxon>metagenomes</taxon>
        <taxon>ecological metagenomes</taxon>
    </lineage>
</organism>
<dbReference type="InterPro" id="IPR027054">
    <property type="entry name" value="ALG2"/>
</dbReference>
<sequence length="113" mass="12313">MLGEVSEAELLDLYSRCKGFICTAMDEDFGMTPVEAMASGKPVVAVNEGGFKETVVDGKTGLLINADVHSVIEAVKFISREPESYMSSCIEQAKHFDLSIFNEKVKNVVSNDC</sequence>
<dbReference type="GO" id="GO:0004378">
    <property type="term" value="F:GDP-Man:Man(1)GlcNAc(2)-PP-Dol alpha-1,3-mannosyltransferase activity"/>
    <property type="evidence" value="ECO:0007669"/>
    <property type="project" value="InterPro"/>
</dbReference>
<dbReference type="EMBL" id="VSSQ01027729">
    <property type="protein sequence ID" value="MPM77117.1"/>
    <property type="molecule type" value="Genomic_DNA"/>
</dbReference>
<dbReference type="Gene3D" id="3.40.50.2000">
    <property type="entry name" value="Glycogen Phosphorylase B"/>
    <property type="match status" value="1"/>
</dbReference>
<comment type="caution">
    <text evidence="3">The sequence shown here is derived from an EMBL/GenBank/DDBJ whole genome shotgun (WGS) entry which is preliminary data.</text>
</comment>
<dbReference type="GO" id="GO:0102710">
    <property type="term" value="F:D-inositol-3-phosphate glycosyltransferase activity"/>
    <property type="evidence" value="ECO:0007669"/>
    <property type="project" value="UniProtKB-EC"/>
</dbReference>
<proteinExistence type="predicted"/>
<reference evidence="3" key="1">
    <citation type="submission" date="2019-08" db="EMBL/GenBank/DDBJ databases">
        <authorList>
            <person name="Kucharzyk K."/>
            <person name="Murdoch R.W."/>
            <person name="Higgins S."/>
            <person name="Loffler F."/>
        </authorList>
    </citation>
    <scope>NUCLEOTIDE SEQUENCE</scope>
</reference>
<dbReference type="GO" id="GO:0012505">
    <property type="term" value="C:endomembrane system"/>
    <property type="evidence" value="ECO:0007669"/>
    <property type="project" value="TreeGrafter"/>
</dbReference>
<dbReference type="PANTHER" id="PTHR45918:SF1">
    <property type="entry name" value="ALPHA-1,3_1,6-MANNOSYLTRANSFERASE ALG2"/>
    <property type="match status" value="1"/>
</dbReference>
<evidence type="ECO:0000313" key="3">
    <source>
        <dbReference type="EMBL" id="MPM77117.1"/>
    </source>
</evidence>
<dbReference type="Pfam" id="PF00534">
    <property type="entry name" value="Glycos_transf_1"/>
    <property type="match status" value="1"/>
</dbReference>
<dbReference type="EC" id="2.4.1.250" evidence="3"/>
<dbReference type="AlphaFoldDB" id="A0A645CJI9"/>
<keyword evidence="3" id="KW-0328">Glycosyltransferase</keyword>
<name>A0A645CJI9_9ZZZZ</name>
<dbReference type="SUPFAM" id="SSF53756">
    <property type="entry name" value="UDP-Glycosyltransferase/glycogen phosphorylase"/>
    <property type="match status" value="1"/>
</dbReference>
<dbReference type="PANTHER" id="PTHR45918">
    <property type="entry name" value="ALPHA-1,3/1,6-MANNOSYLTRANSFERASE ALG2"/>
    <property type="match status" value="1"/>
</dbReference>
<dbReference type="InterPro" id="IPR001296">
    <property type="entry name" value="Glyco_trans_1"/>
</dbReference>
<evidence type="ECO:0000259" key="2">
    <source>
        <dbReference type="Pfam" id="PF00534"/>
    </source>
</evidence>
<keyword evidence="1 3" id="KW-0808">Transferase</keyword>
<accession>A0A645CJI9</accession>
<protein>
    <submittedName>
        <fullName evidence="3">D-inositol-3-phosphate glycosyltransferase</fullName>
        <ecNumber evidence="3">2.4.1.250</ecNumber>
    </submittedName>
</protein>